<dbReference type="Gene3D" id="3.40.525.10">
    <property type="entry name" value="CRAL-TRIO lipid binding domain"/>
    <property type="match status" value="1"/>
</dbReference>
<dbReference type="PANTHER" id="PTHR10174:SF213">
    <property type="entry name" value="CRAL-TRIO DOMAIN-CONTAINING PROTEIN"/>
    <property type="match status" value="1"/>
</dbReference>
<proteinExistence type="predicted"/>
<reference evidence="3" key="1">
    <citation type="submission" date="2023-01" db="EMBL/GenBank/DDBJ databases">
        <title>Key to firefly adult light organ development and bioluminescence: homeobox transcription factors regulate luciferase expression and transportation to peroxisome.</title>
        <authorList>
            <person name="Fu X."/>
        </authorList>
    </citation>
    <scope>NUCLEOTIDE SEQUENCE [LARGE SCALE GENOMIC DNA]</scope>
</reference>
<dbReference type="GO" id="GO:0016020">
    <property type="term" value="C:membrane"/>
    <property type="evidence" value="ECO:0007669"/>
    <property type="project" value="TreeGrafter"/>
</dbReference>
<evidence type="ECO:0000259" key="1">
    <source>
        <dbReference type="PROSITE" id="PS50191"/>
    </source>
</evidence>
<dbReference type="Proteomes" id="UP001353858">
    <property type="component" value="Unassembled WGS sequence"/>
</dbReference>
<sequence length="282" mass="33126">MSKALVKFGFTYNQLISDGFLIDQNKIDDIKNWLNSNNLPQLTNEQIVHFLLSYDENVEFTQLTIKAYFRIKNGALDVFADRRFTANDVQKAFNVASMCVWPKKTPEGYAVILYKFKNSDYWSWDLKHAAKIVFMAIECAIFDYPAKGLIVLADLKNFRMGHLIQLRPRPLKILIDYLQEALPVKLKEIHVFNSKELLNQLLAIVSPFMKKQLFEKIHFHSKDINWDTFYEKHLSKQHLCKDYGGDLPSSSDLEKLTIQKLIDMEEYFETDELWLQQSQKQK</sequence>
<dbReference type="InterPro" id="IPR001251">
    <property type="entry name" value="CRAL-TRIO_dom"/>
</dbReference>
<dbReference type="EMBL" id="JARPUR010000004">
    <property type="protein sequence ID" value="KAK4878812.1"/>
    <property type="molecule type" value="Genomic_DNA"/>
</dbReference>
<dbReference type="GO" id="GO:1902936">
    <property type="term" value="F:phosphatidylinositol bisphosphate binding"/>
    <property type="evidence" value="ECO:0007669"/>
    <property type="project" value="TreeGrafter"/>
</dbReference>
<dbReference type="InterPro" id="IPR036865">
    <property type="entry name" value="CRAL-TRIO_dom_sf"/>
</dbReference>
<feature type="domain" description="CRAL-TRIO" evidence="1">
    <location>
        <begin position="141"/>
        <end position="251"/>
    </location>
</feature>
<dbReference type="CDD" id="cd00170">
    <property type="entry name" value="SEC14"/>
    <property type="match status" value="1"/>
</dbReference>
<evidence type="ECO:0000313" key="2">
    <source>
        <dbReference type="EMBL" id="KAK4878812.1"/>
    </source>
</evidence>
<dbReference type="SMART" id="SM00516">
    <property type="entry name" value="SEC14"/>
    <property type="match status" value="1"/>
</dbReference>
<keyword evidence="3" id="KW-1185">Reference proteome</keyword>
<name>A0AAN7PXN4_9COLE</name>
<gene>
    <name evidence="2" type="ORF">RN001_011318</name>
</gene>
<evidence type="ECO:0000313" key="3">
    <source>
        <dbReference type="Proteomes" id="UP001353858"/>
    </source>
</evidence>
<dbReference type="Pfam" id="PF00650">
    <property type="entry name" value="CRAL_TRIO"/>
    <property type="match status" value="1"/>
</dbReference>
<organism evidence="2 3">
    <name type="scientific">Aquatica leii</name>
    <dbReference type="NCBI Taxonomy" id="1421715"/>
    <lineage>
        <taxon>Eukaryota</taxon>
        <taxon>Metazoa</taxon>
        <taxon>Ecdysozoa</taxon>
        <taxon>Arthropoda</taxon>
        <taxon>Hexapoda</taxon>
        <taxon>Insecta</taxon>
        <taxon>Pterygota</taxon>
        <taxon>Neoptera</taxon>
        <taxon>Endopterygota</taxon>
        <taxon>Coleoptera</taxon>
        <taxon>Polyphaga</taxon>
        <taxon>Elateriformia</taxon>
        <taxon>Elateroidea</taxon>
        <taxon>Lampyridae</taxon>
        <taxon>Luciolinae</taxon>
        <taxon>Aquatica</taxon>
    </lineage>
</organism>
<protein>
    <recommendedName>
        <fullName evidence="1">CRAL-TRIO domain-containing protein</fullName>
    </recommendedName>
</protein>
<dbReference type="PROSITE" id="PS50191">
    <property type="entry name" value="CRAL_TRIO"/>
    <property type="match status" value="1"/>
</dbReference>
<dbReference type="PRINTS" id="PR00180">
    <property type="entry name" value="CRETINALDHBP"/>
</dbReference>
<accession>A0AAN7PXN4</accession>
<comment type="caution">
    <text evidence="2">The sequence shown here is derived from an EMBL/GenBank/DDBJ whole genome shotgun (WGS) entry which is preliminary data.</text>
</comment>
<dbReference type="SUPFAM" id="SSF52087">
    <property type="entry name" value="CRAL/TRIO domain"/>
    <property type="match status" value="1"/>
</dbReference>
<dbReference type="AlphaFoldDB" id="A0AAN7PXN4"/>
<dbReference type="PANTHER" id="PTHR10174">
    <property type="entry name" value="ALPHA-TOCOPHEROL TRANSFER PROTEIN-RELATED"/>
    <property type="match status" value="1"/>
</dbReference>